<proteinExistence type="predicted"/>
<dbReference type="Proteomes" id="UP000031732">
    <property type="component" value="Genome"/>
</dbReference>
<reference evidence="2" key="1">
    <citation type="submission" date="2014-11" db="EMBL/GenBank/DDBJ databases">
        <title>Complete genome sequence of Paracoccus marcusii phage vB_PmaS_IMEP1 isolated from the South China Sea.</title>
        <authorList>
            <person name="Xu Y."/>
            <person name="Zhang R."/>
            <person name="Jiao N."/>
        </authorList>
    </citation>
    <scope>NUCLEOTIDE SEQUENCE [LARGE SCALE GENOMIC DNA]</scope>
</reference>
<evidence type="ECO:0000313" key="1">
    <source>
        <dbReference type="EMBL" id="AJD83140.1"/>
    </source>
</evidence>
<dbReference type="GeneID" id="23681300"/>
<protein>
    <submittedName>
        <fullName evidence="1">Uncharacterized protein</fullName>
    </submittedName>
</protein>
<accession>A0A0B5A5Z0</accession>
<name>A0A0B5A5Z0_9CAUD</name>
<dbReference type="RefSeq" id="YP_009126406.1">
    <property type="nucleotide sequence ID" value="NC_026608.1"/>
</dbReference>
<organism evidence="1 2">
    <name type="scientific">Paracoccus phage vB_PmaS-R3</name>
    <dbReference type="NCBI Taxonomy" id="2494563"/>
    <lineage>
        <taxon>Viruses</taxon>
        <taxon>Duplodnaviria</taxon>
        <taxon>Heunggongvirae</taxon>
        <taxon>Uroviricota</taxon>
        <taxon>Caudoviricetes</taxon>
        <taxon>Zhuquevirus</taxon>
        <taxon>Zhuquevirus R3</taxon>
    </lineage>
</organism>
<dbReference type="KEGG" id="vg:23681300"/>
<keyword evidence="2" id="KW-1185">Reference proteome</keyword>
<reference evidence="1 2" key="2">
    <citation type="journal article" date="2015" name="Stand. Genomic Sci.">
        <title>Complete genome sequence of Paracoccus marcusii phage vB_PmaS-R3 isolated from the South China Sea.</title>
        <authorList>
            <person name="Xu Y."/>
            <person name="Zhang R."/>
            <person name="Jiao N."/>
        </authorList>
    </citation>
    <scope>NUCLEOTIDE SEQUENCE [LARGE SCALE GENOMIC DNA]</scope>
</reference>
<evidence type="ECO:0000313" key="2">
    <source>
        <dbReference type="Proteomes" id="UP000031732"/>
    </source>
</evidence>
<dbReference type="EMBL" id="KP162168">
    <property type="protein sequence ID" value="AJD83140.1"/>
    <property type="molecule type" value="Genomic_DNA"/>
</dbReference>
<sequence>MAKLTNEQWSAMTQEDRDKFLRGLVTYTGKTVTGRFPAQPDPQTLDFTVQSRPLTNEEVEATLRRVMNEPPVDRSPLVDVDYASIERRIMAQHFTKGTDNED</sequence>